<dbReference type="Proteomes" id="UP000013117">
    <property type="component" value="Unassembled WGS sequence"/>
</dbReference>
<accession>N8ZR02</accession>
<sequence>MVIQLETYQWIMLLVSIISTVVATIKILWARIEKNLDSSFHAMQVKLEDVATQAGQCQSDIRDLERKLYQFQIDLPHAYVARDDYIRGQTVIEAKLDALATKLENVQIKQGMRND</sequence>
<keyword evidence="1" id="KW-0812">Transmembrane</keyword>
<protein>
    <submittedName>
        <fullName evidence="2">Uncharacterized protein</fullName>
    </submittedName>
</protein>
<proteinExistence type="predicted"/>
<dbReference type="STRING" id="202952.GCA_000747725_01978"/>
<dbReference type="GeneID" id="84209295"/>
<dbReference type="HOGENOM" id="CLU_161968_0_0_6"/>
<dbReference type="OrthoDB" id="5689128at2"/>
<keyword evidence="1" id="KW-1133">Transmembrane helix</keyword>
<reference evidence="2 3" key="1">
    <citation type="submission" date="2013-02" db="EMBL/GenBank/DDBJ databases">
        <title>The Genome Sequence of Acinetobacter gerneri CIP 107464.</title>
        <authorList>
            <consortium name="The Broad Institute Genome Sequencing Platform"/>
            <consortium name="The Broad Institute Genome Sequencing Center for Infectious Disease"/>
            <person name="Cerqueira G."/>
            <person name="Feldgarden M."/>
            <person name="Courvalin P."/>
            <person name="Perichon B."/>
            <person name="Grillot-Courvalin C."/>
            <person name="Clermont D."/>
            <person name="Rocha E."/>
            <person name="Yoon E.-J."/>
            <person name="Nemec A."/>
            <person name="Walker B."/>
            <person name="Young S.K."/>
            <person name="Zeng Q."/>
            <person name="Gargeya S."/>
            <person name="Fitzgerald M."/>
            <person name="Haas B."/>
            <person name="Abouelleil A."/>
            <person name="Alvarado L."/>
            <person name="Arachchi H.M."/>
            <person name="Berlin A.M."/>
            <person name="Chapman S.B."/>
            <person name="Dewar J."/>
            <person name="Goldberg J."/>
            <person name="Griggs A."/>
            <person name="Gujja S."/>
            <person name="Hansen M."/>
            <person name="Howarth C."/>
            <person name="Imamovic A."/>
            <person name="Larimer J."/>
            <person name="McCowan C."/>
            <person name="Murphy C."/>
            <person name="Neiman D."/>
            <person name="Pearson M."/>
            <person name="Priest M."/>
            <person name="Roberts A."/>
            <person name="Saif S."/>
            <person name="Shea T."/>
            <person name="Sisk P."/>
            <person name="Sykes S."/>
            <person name="Wortman J."/>
            <person name="Nusbaum C."/>
            <person name="Birren B."/>
        </authorList>
    </citation>
    <scope>NUCLEOTIDE SEQUENCE [LARGE SCALE GENOMIC DNA]</scope>
    <source>
        <strain evidence="2 3">CIP 107464</strain>
    </source>
</reference>
<dbReference type="AlphaFoldDB" id="N8ZR02"/>
<organism evidence="2 3">
    <name type="scientific">Acinetobacter gerneri DSM 14967 = CIP 107464 = MTCC 9824</name>
    <dbReference type="NCBI Taxonomy" id="1120926"/>
    <lineage>
        <taxon>Bacteria</taxon>
        <taxon>Pseudomonadati</taxon>
        <taxon>Pseudomonadota</taxon>
        <taxon>Gammaproteobacteria</taxon>
        <taxon>Moraxellales</taxon>
        <taxon>Moraxellaceae</taxon>
        <taxon>Acinetobacter</taxon>
    </lineage>
</organism>
<dbReference type="RefSeq" id="WP_004862015.1">
    <property type="nucleotide sequence ID" value="NZ_ASYY01000058.1"/>
</dbReference>
<evidence type="ECO:0000313" key="2">
    <source>
        <dbReference type="EMBL" id="ENV33935.1"/>
    </source>
</evidence>
<keyword evidence="3" id="KW-1185">Reference proteome</keyword>
<evidence type="ECO:0000313" key="3">
    <source>
        <dbReference type="Proteomes" id="UP000013117"/>
    </source>
</evidence>
<keyword evidence="1" id="KW-0472">Membrane</keyword>
<name>N8ZR02_9GAMM</name>
<gene>
    <name evidence="2" type="ORF">F960_01941</name>
</gene>
<dbReference type="eggNOG" id="ENOG503311M">
    <property type="taxonomic scope" value="Bacteria"/>
</dbReference>
<dbReference type="EMBL" id="APPN01000063">
    <property type="protein sequence ID" value="ENV33935.1"/>
    <property type="molecule type" value="Genomic_DNA"/>
</dbReference>
<evidence type="ECO:0000256" key="1">
    <source>
        <dbReference type="SAM" id="Phobius"/>
    </source>
</evidence>
<comment type="caution">
    <text evidence="2">The sequence shown here is derived from an EMBL/GenBank/DDBJ whole genome shotgun (WGS) entry which is preliminary data.</text>
</comment>
<dbReference type="PATRIC" id="fig|1120926.3.peg.1870"/>
<feature type="transmembrane region" description="Helical" evidence="1">
    <location>
        <begin position="7"/>
        <end position="29"/>
    </location>
</feature>